<dbReference type="EMBL" id="CAJNOK010014936">
    <property type="protein sequence ID" value="CAF1215008.1"/>
    <property type="molecule type" value="Genomic_DNA"/>
</dbReference>
<reference evidence="2" key="1">
    <citation type="submission" date="2021-02" db="EMBL/GenBank/DDBJ databases">
        <authorList>
            <person name="Nowell W R."/>
        </authorList>
    </citation>
    <scope>NUCLEOTIDE SEQUENCE</scope>
</reference>
<dbReference type="EMBL" id="CAJOBC010008750">
    <property type="protein sequence ID" value="CAF3969918.1"/>
    <property type="molecule type" value="Genomic_DNA"/>
</dbReference>
<keyword evidence="6" id="KW-1185">Reference proteome</keyword>
<sequence length="167" mass="19186">MPKRNQLQLRSEKANQKRHSAEYVSSSGESDDDVWEENEAMETEAEAVQENKEPLNFTNEVFVNDIGDLFELCKAICPVKHLSVLIYMILRHFGMKWRAISDFLSRIGAQTSVTAHKWTQIFVSGDLEAFASGNRGGRRTQGNFAKILLCVHLKIFRFWADVKEMFL</sequence>
<dbReference type="EMBL" id="CAJOBA010036471">
    <property type="protein sequence ID" value="CAF4023624.1"/>
    <property type="molecule type" value="Genomic_DNA"/>
</dbReference>
<evidence type="ECO:0008006" key="7">
    <source>
        <dbReference type="Google" id="ProtNLM"/>
    </source>
</evidence>
<dbReference type="EMBL" id="CAJNOQ010008750">
    <property type="protein sequence ID" value="CAF1205710.1"/>
    <property type="molecule type" value="Genomic_DNA"/>
</dbReference>
<gene>
    <name evidence="2" type="ORF">GPM918_LOCUS23952</name>
    <name evidence="3" type="ORF">OVA965_LOCUS24640</name>
    <name evidence="4" type="ORF">SRO942_LOCUS23950</name>
    <name evidence="5" type="ORF">TMI583_LOCUS25360</name>
</gene>
<feature type="compositionally biased region" description="Basic and acidic residues" evidence="1">
    <location>
        <begin position="10"/>
        <end position="21"/>
    </location>
</feature>
<protein>
    <recommendedName>
        <fullName evidence="7">Transposase</fullName>
    </recommendedName>
</protein>
<dbReference type="Proteomes" id="UP000681722">
    <property type="component" value="Unassembled WGS sequence"/>
</dbReference>
<organism evidence="2 6">
    <name type="scientific">Didymodactylos carnosus</name>
    <dbReference type="NCBI Taxonomy" id="1234261"/>
    <lineage>
        <taxon>Eukaryota</taxon>
        <taxon>Metazoa</taxon>
        <taxon>Spiralia</taxon>
        <taxon>Gnathifera</taxon>
        <taxon>Rotifera</taxon>
        <taxon>Eurotatoria</taxon>
        <taxon>Bdelloidea</taxon>
        <taxon>Philodinida</taxon>
        <taxon>Philodinidae</taxon>
        <taxon>Didymodactylos</taxon>
    </lineage>
</organism>
<dbReference type="Proteomes" id="UP000663829">
    <property type="component" value="Unassembled WGS sequence"/>
</dbReference>
<comment type="caution">
    <text evidence="2">The sequence shown here is derived from an EMBL/GenBank/DDBJ whole genome shotgun (WGS) entry which is preliminary data.</text>
</comment>
<evidence type="ECO:0000313" key="3">
    <source>
        <dbReference type="EMBL" id="CAF1215008.1"/>
    </source>
</evidence>
<feature type="region of interest" description="Disordered" evidence="1">
    <location>
        <begin position="1"/>
        <end position="41"/>
    </location>
</feature>
<feature type="compositionally biased region" description="Acidic residues" evidence="1">
    <location>
        <begin position="29"/>
        <end position="41"/>
    </location>
</feature>
<evidence type="ECO:0000313" key="5">
    <source>
        <dbReference type="EMBL" id="CAF4023624.1"/>
    </source>
</evidence>
<dbReference type="AlphaFoldDB" id="A0A814WQW7"/>
<accession>A0A814WQW7</accession>
<dbReference type="Proteomes" id="UP000677228">
    <property type="component" value="Unassembled WGS sequence"/>
</dbReference>
<evidence type="ECO:0000313" key="6">
    <source>
        <dbReference type="Proteomes" id="UP000663829"/>
    </source>
</evidence>
<evidence type="ECO:0000313" key="4">
    <source>
        <dbReference type="EMBL" id="CAF3969918.1"/>
    </source>
</evidence>
<name>A0A814WQW7_9BILA</name>
<dbReference type="Proteomes" id="UP000682733">
    <property type="component" value="Unassembled WGS sequence"/>
</dbReference>
<evidence type="ECO:0000256" key="1">
    <source>
        <dbReference type="SAM" id="MobiDB-lite"/>
    </source>
</evidence>
<evidence type="ECO:0000313" key="2">
    <source>
        <dbReference type="EMBL" id="CAF1205710.1"/>
    </source>
</evidence>
<proteinExistence type="predicted"/>